<proteinExistence type="predicted"/>
<dbReference type="Proteomes" id="UP001139031">
    <property type="component" value="Unassembled WGS sequence"/>
</dbReference>
<sequence length="631" mass="66788">MPRRPGSRRPAPSASTCGRAASFRSRRPGQLGPRRRLIARFTRPPRSRGGHGVDIQRCCRRSTYLRRGRFGAPGAPMGIDLSLRLTSHPDLRPRDPEDRLVAWAKGFVPIAWWALFTPGDAVMGRHGLALITRSDAALDRLGRRAATIRAVAGRHALGLRTIETILQDAPDLFLRAELHELYESMPDLAELCDPGRLDVWPHELDRGRLVATKHHGGSLADGVVGGVPNREVELPDPATLEARSLAALRTGDSYELDLLEEALARQLVEAHAPWLSLTRRRWGDGRGEAEADQVLTALAEGRPEPFAPLAGKYAPHAAYALSTAVARDRERRRALRRALRGATEPLAAPLALALDVNCPSRDALYVAEWLDGGPPPRAVASREAVLACRLAAIGAPACLLSPHDPIAVAERALGWHDAVLQGATQPVALADAPDLAMSRALGLSAEVARSGLHEDASDGALATAARDAAVVLCRSAITIDGPTRAALRESPTPEAPFLAGADRACVHLALGELDALPALLADDATSPAALVAALRSAGVGDRALGWLTKRARSGDLAAAALVLDTPGADDTALTAARIAAEPALRRLAAIRAHFEEGSVTLSERDAVLAEVAELARALGPDGAPLRAALGD</sequence>
<dbReference type="EMBL" id="JAIRAU010000012">
    <property type="protein sequence ID" value="MBZ5710149.1"/>
    <property type="molecule type" value="Genomic_DNA"/>
</dbReference>
<keyword evidence="3" id="KW-1185">Reference proteome</keyword>
<reference evidence="2" key="1">
    <citation type="submission" date="2021-08" db="EMBL/GenBank/DDBJ databases">
        <authorList>
            <person name="Stevens D.C."/>
        </authorList>
    </citation>
    <scope>NUCLEOTIDE SEQUENCE</scope>
    <source>
        <strain evidence="2">DSM 53165</strain>
    </source>
</reference>
<evidence type="ECO:0000313" key="2">
    <source>
        <dbReference type="EMBL" id="MBZ5710149.1"/>
    </source>
</evidence>
<name>A0ABS7TPJ2_9BACT</name>
<organism evidence="2 3">
    <name type="scientific">Nannocystis pusilla</name>
    <dbReference type="NCBI Taxonomy" id="889268"/>
    <lineage>
        <taxon>Bacteria</taxon>
        <taxon>Pseudomonadati</taxon>
        <taxon>Myxococcota</taxon>
        <taxon>Polyangia</taxon>
        <taxon>Nannocystales</taxon>
        <taxon>Nannocystaceae</taxon>
        <taxon>Nannocystis</taxon>
    </lineage>
</organism>
<evidence type="ECO:0000256" key="1">
    <source>
        <dbReference type="SAM" id="MobiDB-lite"/>
    </source>
</evidence>
<evidence type="ECO:0000313" key="3">
    <source>
        <dbReference type="Proteomes" id="UP001139031"/>
    </source>
</evidence>
<protein>
    <submittedName>
        <fullName evidence="2">Uncharacterized protein</fullName>
    </submittedName>
</protein>
<gene>
    <name evidence="2" type="ORF">K7C98_12865</name>
</gene>
<comment type="caution">
    <text evidence="2">The sequence shown here is derived from an EMBL/GenBank/DDBJ whole genome shotgun (WGS) entry which is preliminary data.</text>
</comment>
<feature type="region of interest" description="Disordered" evidence="1">
    <location>
        <begin position="1"/>
        <end position="30"/>
    </location>
</feature>
<accession>A0ABS7TPJ2</accession>